<dbReference type="PANTHER" id="PTHR33179:SF29">
    <property type="entry name" value="OS06G0666400 PROTEIN"/>
    <property type="match status" value="1"/>
</dbReference>
<dbReference type="InterPro" id="IPR008889">
    <property type="entry name" value="VQ"/>
</dbReference>
<comment type="caution">
    <text evidence="3">The sequence shown here is derived from an EMBL/GenBank/DDBJ whole genome shotgun (WGS) entry which is preliminary data.</text>
</comment>
<feature type="region of interest" description="Disordered" evidence="1">
    <location>
        <begin position="38"/>
        <end position="71"/>
    </location>
</feature>
<sequence length="235" mass="25403">MAMSDTMSSSTDWAQLYQLNNLDGSSAAAPQHDATVVTTTVSTSTMAPAALSPEGRVSKPPRRRRASRAAPTTLLNTDTTNFRAMVQQFTGVPSAAFTFGTSTTTHHGQMSGPSLSFGLAQQQQQQQQHMNVGVGPRHQQSGYSNYIANNRYQQQQPRFYSQQQQQYVFPFNSGGGENIVGYGMSDGGTTSARANNMEMSSDGYVMDHGGHLFHHGSSPSSDGNRTSNSHHGYNL</sequence>
<dbReference type="AlphaFoldDB" id="A0AAP0KQA7"/>
<evidence type="ECO:0000313" key="4">
    <source>
        <dbReference type="Proteomes" id="UP001417504"/>
    </source>
</evidence>
<evidence type="ECO:0000259" key="2">
    <source>
        <dbReference type="Pfam" id="PF05678"/>
    </source>
</evidence>
<proteinExistence type="predicted"/>
<keyword evidence="4" id="KW-1185">Reference proteome</keyword>
<organism evidence="3 4">
    <name type="scientific">Stephania japonica</name>
    <dbReference type="NCBI Taxonomy" id="461633"/>
    <lineage>
        <taxon>Eukaryota</taxon>
        <taxon>Viridiplantae</taxon>
        <taxon>Streptophyta</taxon>
        <taxon>Embryophyta</taxon>
        <taxon>Tracheophyta</taxon>
        <taxon>Spermatophyta</taxon>
        <taxon>Magnoliopsida</taxon>
        <taxon>Ranunculales</taxon>
        <taxon>Menispermaceae</taxon>
        <taxon>Menispermoideae</taxon>
        <taxon>Cissampelideae</taxon>
        <taxon>Stephania</taxon>
    </lineage>
</organism>
<evidence type="ECO:0000256" key="1">
    <source>
        <dbReference type="SAM" id="MobiDB-lite"/>
    </source>
</evidence>
<protein>
    <recommendedName>
        <fullName evidence="2">VQ domain-containing protein</fullName>
    </recommendedName>
</protein>
<dbReference type="EMBL" id="JBBNAE010000001">
    <property type="protein sequence ID" value="KAK9156230.1"/>
    <property type="molecule type" value="Genomic_DNA"/>
</dbReference>
<feature type="compositionally biased region" description="Polar residues" evidence="1">
    <location>
        <begin position="217"/>
        <end position="235"/>
    </location>
</feature>
<dbReference type="Pfam" id="PF05678">
    <property type="entry name" value="VQ"/>
    <property type="match status" value="1"/>
</dbReference>
<gene>
    <name evidence="3" type="ORF">Sjap_003710</name>
</gene>
<accession>A0AAP0KQA7</accession>
<name>A0AAP0KQA7_9MAGN</name>
<dbReference type="InterPro" id="IPR039609">
    <property type="entry name" value="VQ_15/22"/>
</dbReference>
<dbReference type="PANTHER" id="PTHR33179">
    <property type="entry name" value="VQ MOTIF-CONTAINING PROTEIN"/>
    <property type="match status" value="1"/>
</dbReference>
<dbReference type="Proteomes" id="UP001417504">
    <property type="component" value="Unassembled WGS sequence"/>
</dbReference>
<feature type="domain" description="VQ" evidence="2">
    <location>
        <begin position="70"/>
        <end position="95"/>
    </location>
</feature>
<reference evidence="3 4" key="1">
    <citation type="submission" date="2024-01" db="EMBL/GenBank/DDBJ databases">
        <title>Genome assemblies of Stephania.</title>
        <authorList>
            <person name="Yang L."/>
        </authorList>
    </citation>
    <scope>NUCLEOTIDE SEQUENCE [LARGE SCALE GENOMIC DNA]</scope>
    <source>
        <strain evidence="3">QJT</strain>
        <tissue evidence="3">Leaf</tissue>
    </source>
</reference>
<feature type="region of interest" description="Disordered" evidence="1">
    <location>
        <begin position="211"/>
        <end position="235"/>
    </location>
</feature>
<evidence type="ECO:0000313" key="3">
    <source>
        <dbReference type="EMBL" id="KAK9156230.1"/>
    </source>
</evidence>